<sequence length="144" mass="15974">MDKSSDDDDNEFDEFKSFMDEDICLGGGGGLTTGWTDGDLVTFGIAVLEEVLKGCVYVGDASFRSFSNKKLSTLISILPSEKLPSSLKLSWPFNDRFFSGIAIDTIIRPKIGFTSPEVINNHNISQKSIKICIMEEKYYKTASH</sequence>
<dbReference type="WBParaSite" id="nRc.2.0.1.t41761-RA">
    <property type="protein sequence ID" value="nRc.2.0.1.t41761-RA"/>
    <property type="gene ID" value="nRc.2.0.1.g41761"/>
</dbReference>
<proteinExistence type="predicted"/>
<name>A0A915KTF6_ROMCU</name>
<organism evidence="1 2">
    <name type="scientific">Romanomermis culicivorax</name>
    <name type="common">Nematode worm</name>
    <dbReference type="NCBI Taxonomy" id="13658"/>
    <lineage>
        <taxon>Eukaryota</taxon>
        <taxon>Metazoa</taxon>
        <taxon>Ecdysozoa</taxon>
        <taxon>Nematoda</taxon>
        <taxon>Enoplea</taxon>
        <taxon>Dorylaimia</taxon>
        <taxon>Mermithida</taxon>
        <taxon>Mermithoidea</taxon>
        <taxon>Mermithidae</taxon>
        <taxon>Romanomermis</taxon>
    </lineage>
</organism>
<evidence type="ECO:0000313" key="2">
    <source>
        <dbReference type="WBParaSite" id="nRc.2.0.1.t41761-RA"/>
    </source>
</evidence>
<accession>A0A915KTF6</accession>
<evidence type="ECO:0000313" key="1">
    <source>
        <dbReference type="Proteomes" id="UP000887565"/>
    </source>
</evidence>
<protein>
    <submittedName>
        <fullName evidence="2">Uncharacterized protein</fullName>
    </submittedName>
</protein>
<reference evidence="2" key="1">
    <citation type="submission" date="2022-11" db="UniProtKB">
        <authorList>
            <consortium name="WormBaseParasite"/>
        </authorList>
    </citation>
    <scope>IDENTIFICATION</scope>
</reference>
<dbReference type="Proteomes" id="UP000887565">
    <property type="component" value="Unplaced"/>
</dbReference>
<dbReference type="AlphaFoldDB" id="A0A915KTF6"/>
<keyword evidence="1" id="KW-1185">Reference proteome</keyword>